<accession>A0ABT0PMR8</accession>
<dbReference type="EMBL" id="JAMFMA010000001">
    <property type="protein sequence ID" value="MCL6272536.1"/>
    <property type="molecule type" value="Genomic_DNA"/>
</dbReference>
<keyword evidence="2" id="KW-1185">Reference proteome</keyword>
<gene>
    <name evidence="1" type="ORF">M3P19_00865</name>
</gene>
<dbReference type="Proteomes" id="UP001203607">
    <property type="component" value="Unassembled WGS sequence"/>
</dbReference>
<evidence type="ECO:0000313" key="1">
    <source>
        <dbReference type="EMBL" id="MCL6272536.1"/>
    </source>
</evidence>
<comment type="caution">
    <text evidence="1">The sequence shown here is derived from an EMBL/GenBank/DDBJ whole genome shotgun (WGS) entry which is preliminary data.</text>
</comment>
<sequence length="125" mass="14371">MAYDKSELFATAIKETERHNLFFIEDVVSLLPCSRSTFYSHFPADSDELDELKEILGKNRIALKVELRKKWRESDNATLQMALMKLIATNEERKKLSQTYLDHTTDNKPMNIISLGGDEATTETD</sequence>
<evidence type="ECO:0008006" key="3">
    <source>
        <dbReference type="Google" id="ProtNLM"/>
    </source>
</evidence>
<protein>
    <recommendedName>
        <fullName evidence="3">TetR family transcriptional regulator</fullName>
    </recommendedName>
</protein>
<name>A0ABT0PMR8_9FLAO</name>
<reference evidence="1 2" key="1">
    <citation type="submission" date="2022-05" db="EMBL/GenBank/DDBJ databases">
        <authorList>
            <person name="Park J.-S."/>
        </authorList>
    </citation>
    <scope>NUCLEOTIDE SEQUENCE [LARGE SCALE GENOMIC DNA]</scope>
    <source>
        <strain evidence="1 2">2012CJ35-5</strain>
    </source>
</reference>
<evidence type="ECO:0000313" key="2">
    <source>
        <dbReference type="Proteomes" id="UP001203607"/>
    </source>
</evidence>
<dbReference type="RefSeq" id="WP_249655723.1">
    <property type="nucleotide sequence ID" value="NZ_JAMFMA010000001.1"/>
</dbReference>
<proteinExistence type="predicted"/>
<organism evidence="1 2">
    <name type="scientific">Flagellimonas spongiicola</name>
    <dbReference type="NCBI Taxonomy" id="2942208"/>
    <lineage>
        <taxon>Bacteria</taxon>
        <taxon>Pseudomonadati</taxon>
        <taxon>Bacteroidota</taxon>
        <taxon>Flavobacteriia</taxon>
        <taxon>Flavobacteriales</taxon>
        <taxon>Flavobacteriaceae</taxon>
        <taxon>Flagellimonas</taxon>
    </lineage>
</organism>